<dbReference type="KEGG" id="ptq:P700755_000885"/>
<dbReference type="Proteomes" id="UP000008514">
    <property type="component" value="Chromosome"/>
</dbReference>
<evidence type="ECO:0000313" key="3">
    <source>
        <dbReference type="Proteomes" id="UP000008514"/>
    </source>
</evidence>
<dbReference type="ESTHER" id="9flao-q1vu92">
    <property type="family name" value="A85-Feruloyl-Esterase"/>
</dbReference>
<dbReference type="Pfam" id="PF00756">
    <property type="entry name" value="Esterase"/>
    <property type="match status" value="1"/>
</dbReference>
<accession>K4IBP5</accession>
<gene>
    <name evidence="2" type="ordered locus">P700755_000885</name>
</gene>
<dbReference type="InterPro" id="IPR029058">
    <property type="entry name" value="AB_hydrolase_fold"/>
</dbReference>
<dbReference type="eggNOG" id="COG2382">
    <property type="taxonomic scope" value="Bacteria"/>
</dbReference>
<proteinExistence type="predicted"/>
<dbReference type="STRING" id="313595.P700755_000885"/>
<keyword evidence="3" id="KW-1185">Reference proteome</keyword>
<feature type="chain" id="PRO_5003877381" evidence="1">
    <location>
        <begin position="20"/>
        <end position="509"/>
    </location>
</feature>
<dbReference type="AlphaFoldDB" id="K4IBP5"/>
<dbReference type="EMBL" id="CP003879">
    <property type="protein sequence ID" value="AFU67864.1"/>
    <property type="molecule type" value="Genomic_DNA"/>
</dbReference>
<feature type="signal peptide" evidence="1">
    <location>
        <begin position="1"/>
        <end position="19"/>
    </location>
</feature>
<reference evidence="2" key="2">
    <citation type="submission" date="2012-09" db="EMBL/GenBank/DDBJ databases">
        <title>The complete sequence of Psychroflexus torquis an extreme psychrophile from sea-ice that is stimulated by light.</title>
        <authorList>
            <person name="Feng S."/>
            <person name="Powell S.M."/>
            <person name="Bowman J.P."/>
        </authorList>
    </citation>
    <scope>NUCLEOTIDE SEQUENCE [LARGE SCALE GENOMIC DNA]</scope>
    <source>
        <strain evidence="2">ATCC 700755</strain>
    </source>
</reference>
<dbReference type="PANTHER" id="PTHR48098">
    <property type="entry name" value="ENTEROCHELIN ESTERASE-RELATED"/>
    <property type="match status" value="1"/>
</dbReference>
<dbReference type="OrthoDB" id="9768282at2"/>
<reference evidence="2" key="1">
    <citation type="submission" date="2006-03" db="EMBL/GenBank/DDBJ databases">
        <authorList>
            <person name="Bowman J."/>
            <person name="Ferriera S."/>
            <person name="Johnson J."/>
            <person name="Kravitz S."/>
            <person name="Halpern A."/>
            <person name="Remington K."/>
            <person name="Beeson K."/>
            <person name="Tran B."/>
            <person name="Rogers Y.-H."/>
            <person name="Friedman R."/>
            <person name="Venter J.C."/>
        </authorList>
    </citation>
    <scope>NUCLEOTIDE SEQUENCE [LARGE SCALE GENOMIC DNA]</scope>
    <source>
        <strain evidence="2">ATCC 700755</strain>
    </source>
</reference>
<dbReference type="SUPFAM" id="SSF53474">
    <property type="entry name" value="alpha/beta-Hydrolases"/>
    <property type="match status" value="1"/>
</dbReference>
<protein>
    <submittedName>
        <fullName evidence="2">DUF159 superfamily protein</fullName>
    </submittedName>
</protein>
<dbReference type="InterPro" id="IPR050583">
    <property type="entry name" value="Mycobacterial_A85_antigen"/>
</dbReference>
<evidence type="ECO:0000256" key="1">
    <source>
        <dbReference type="SAM" id="SignalP"/>
    </source>
</evidence>
<name>K4IBP5_PSYTT</name>
<organism evidence="2 3">
    <name type="scientific">Psychroflexus torquis (strain ATCC 700755 / CIP 106069 / ACAM 623)</name>
    <dbReference type="NCBI Taxonomy" id="313595"/>
    <lineage>
        <taxon>Bacteria</taxon>
        <taxon>Pseudomonadati</taxon>
        <taxon>Bacteroidota</taxon>
        <taxon>Flavobacteriia</taxon>
        <taxon>Flavobacteriales</taxon>
        <taxon>Flavobacteriaceae</taxon>
        <taxon>Psychroflexus</taxon>
    </lineage>
</organism>
<sequence>MTKTLSILLFSFLFFTSFGQNKKDMSFKFSIAPQMQDSFKGTGKLMVYITLKDNRQPISFSANQDSTWVFGLNVKNWKKDDVLEIDSNTSWTSTSNWTLNNIPFKTYYLQVRWDESKIENRAEHPHSMSTKVVKLTNEKSQEISAEFDKDGEKSTLVEHDLIKKFSLESQVLSEWWGKSTSINAAVLLPSGYADNPKKKYPVCYSIGGYGSRYMRVNRIVQDSTTQRWWTSKDAPQIITVFLDGYGQFGDSYQLNSENNGPYGSALIDEIIPEIDKTYRTEGTSDARFTAGCSTGGWVSLALQLYYPDDFGGCFSYSADPVSFYKMQLINIYENKNAFYNDNSIERPSKRNTMGEPEFSIKKEVQTENVEGYTNSYITSRNQWGGWNAVCSQRDKNGLPMPLFDAITGAIDPIVAEHWKKYDLLKYAQENWSELGPKIQGKIHIWMGDMDNYYLNNAMRDFDSYLRSTTNPKSDAEILFSPTCGHCENYSIRTYLEAIQKQMITKPKQY</sequence>
<evidence type="ECO:0000313" key="2">
    <source>
        <dbReference type="EMBL" id="AFU67864.1"/>
    </source>
</evidence>
<dbReference type="Gene3D" id="3.40.50.1820">
    <property type="entry name" value="alpha/beta hydrolase"/>
    <property type="match status" value="1"/>
</dbReference>
<dbReference type="InterPro" id="IPR000801">
    <property type="entry name" value="Esterase-like"/>
</dbReference>
<keyword evidence="1" id="KW-0732">Signal</keyword>
<dbReference type="PANTHER" id="PTHR48098:SF3">
    <property type="entry name" value="IRON(III) ENTEROBACTIN ESTERASE"/>
    <property type="match status" value="1"/>
</dbReference>
<dbReference type="HOGENOM" id="CLU_024481_0_0_10"/>